<evidence type="ECO:0000313" key="1">
    <source>
        <dbReference type="EMBL" id="EFM92658.1"/>
    </source>
</evidence>
<reference evidence="1 2" key="1">
    <citation type="journal article" date="2010" name="J. Bacteriol.">
        <title>Comparative genomic characterization of Actinobacillus pleuropneumoniae.</title>
        <authorList>
            <person name="Xu Z."/>
            <person name="Chen X."/>
            <person name="Li L."/>
            <person name="Li T."/>
            <person name="Wang S."/>
            <person name="Chen H."/>
            <person name="Zhou R."/>
        </authorList>
    </citation>
    <scope>NUCLEOTIDE SEQUENCE [LARGE SCALE GENOMIC DNA]</scope>
    <source>
        <strain evidence="1 2">Femo</strain>
    </source>
</reference>
<name>A0A828PMI3_ACTPL</name>
<proteinExistence type="predicted"/>
<gene>
    <name evidence="1" type="ORF">appser6_4740</name>
</gene>
<dbReference type="AlphaFoldDB" id="A0A828PMI3"/>
<dbReference type="Proteomes" id="UP000005341">
    <property type="component" value="Unassembled WGS sequence"/>
</dbReference>
<evidence type="ECO:0000313" key="2">
    <source>
        <dbReference type="Proteomes" id="UP000005341"/>
    </source>
</evidence>
<protein>
    <submittedName>
        <fullName evidence="1">Uncharacterized protein</fullName>
    </submittedName>
</protein>
<sequence>MRVAKFSYYILKALRTEKGSKKAVDFLQNFTENRPLVY</sequence>
<organism evidence="1 2">
    <name type="scientific">Actinobacillus pleuropneumoniae serovar 6 str. Femo</name>
    <dbReference type="NCBI Taxonomy" id="754256"/>
    <lineage>
        <taxon>Bacteria</taxon>
        <taxon>Pseudomonadati</taxon>
        <taxon>Pseudomonadota</taxon>
        <taxon>Gammaproteobacteria</taxon>
        <taxon>Pasteurellales</taxon>
        <taxon>Pasteurellaceae</taxon>
        <taxon>Actinobacillus</taxon>
    </lineage>
</organism>
<comment type="caution">
    <text evidence="1">The sequence shown here is derived from an EMBL/GenBank/DDBJ whole genome shotgun (WGS) entry which is preliminary data.</text>
</comment>
<accession>A0A828PMI3</accession>
<dbReference type="EMBL" id="ADOG01000007">
    <property type="protein sequence ID" value="EFM92658.1"/>
    <property type="molecule type" value="Genomic_DNA"/>
</dbReference>